<dbReference type="Pfam" id="PF02631">
    <property type="entry name" value="RecX_HTH2"/>
    <property type="match status" value="1"/>
</dbReference>
<evidence type="ECO:0000256" key="5">
    <source>
        <dbReference type="HAMAP-Rule" id="MF_01114"/>
    </source>
</evidence>
<sequence length="155" mass="17602">MAVALLARRDYSRQEIRSKLLEKGFEVVDIDPVLDDCEASGFINDKRYAELLVRSHIARGHGPIRIRQAIAQKGLSKDCIEAALSANEHDWFELAKAKAIKKYVTPKVTEFKGSQSRELVAKEKAKRVRFLLSQGFNYEQVSYALDYDPLADNDD</sequence>
<feature type="domain" description="RecX second three-helical" evidence="6">
    <location>
        <begin position="44"/>
        <end position="84"/>
    </location>
</feature>
<dbReference type="Pfam" id="PF21982">
    <property type="entry name" value="RecX_HTH1"/>
    <property type="match status" value="1"/>
</dbReference>
<name>A0ABV4VGJ4_9GAMM</name>
<evidence type="ECO:0000256" key="2">
    <source>
        <dbReference type="ARBA" id="ARBA00009695"/>
    </source>
</evidence>
<evidence type="ECO:0000259" key="7">
    <source>
        <dbReference type="Pfam" id="PF21982"/>
    </source>
</evidence>
<evidence type="ECO:0000256" key="3">
    <source>
        <dbReference type="ARBA" id="ARBA00018111"/>
    </source>
</evidence>
<comment type="function">
    <text evidence="5">Modulates RecA activity.</text>
</comment>
<dbReference type="InterPro" id="IPR053924">
    <property type="entry name" value="RecX_HTH_2nd"/>
</dbReference>
<evidence type="ECO:0000256" key="1">
    <source>
        <dbReference type="ARBA" id="ARBA00004496"/>
    </source>
</evidence>
<evidence type="ECO:0000313" key="9">
    <source>
        <dbReference type="Proteomes" id="UP001576708"/>
    </source>
</evidence>
<evidence type="ECO:0000313" key="8">
    <source>
        <dbReference type="EMBL" id="MFB2619419.1"/>
    </source>
</evidence>
<protein>
    <recommendedName>
        <fullName evidence="3 5">Regulatory protein RecX</fullName>
    </recommendedName>
</protein>
<keyword evidence="4 5" id="KW-0963">Cytoplasm</keyword>
<dbReference type="PANTHER" id="PTHR33602">
    <property type="entry name" value="REGULATORY PROTEIN RECX FAMILY PROTEIN"/>
    <property type="match status" value="1"/>
</dbReference>
<evidence type="ECO:0000256" key="4">
    <source>
        <dbReference type="ARBA" id="ARBA00022490"/>
    </source>
</evidence>
<comment type="subcellular location">
    <subcellularLocation>
        <location evidence="1 5">Cytoplasm</location>
    </subcellularLocation>
</comment>
<dbReference type="PANTHER" id="PTHR33602:SF1">
    <property type="entry name" value="REGULATORY PROTEIN RECX FAMILY PROTEIN"/>
    <property type="match status" value="1"/>
</dbReference>
<dbReference type="RefSeq" id="WP_374915640.1">
    <property type="nucleotide sequence ID" value="NZ_JBCATE010000002.1"/>
</dbReference>
<reference evidence="8 9" key="1">
    <citation type="submission" date="2024-09" db="EMBL/GenBank/DDBJ databases">
        <authorList>
            <person name="Zhang Y."/>
        </authorList>
    </citation>
    <scope>NUCLEOTIDE SEQUENCE [LARGE SCALE GENOMIC DNA]</scope>
    <source>
        <strain evidence="8 9">ZJ318</strain>
    </source>
</reference>
<evidence type="ECO:0000259" key="6">
    <source>
        <dbReference type="Pfam" id="PF02631"/>
    </source>
</evidence>
<dbReference type="HAMAP" id="MF_01114">
    <property type="entry name" value="RecX"/>
    <property type="match status" value="1"/>
</dbReference>
<gene>
    <name evidence="5" type="primary">recX</name>
    <name evidence="8" type="ORF">ACE02W_06345</name>
</gene>
<feature type="domain" description="RecX first three-helical" evidence="7">
    <location>
        <begin position="2"/>
        <end position="37"/>
    </location>
</feature>
<proteinExistence type="inferred from homology"/>
<accession>A0ABV4VGJ4</accession>
<comment type="similarity">
    <text evidence="2 5">Belongs to the RecX family.</text>
</comment>
<dbReference type="Proteomes" id="UP001576708">
    <property type="component" value="Unassembled WGS sequence"/>
</dbReference>
<organism evidence="8 9">
    <name type="scientific">Shewanella mangrovisoli</name>
    <dbReference type="NCBI Taxonomy" id="2864211"/>
    <lineage>
        <taxon>Bacteria</taxon>
        <taxon>Pseudomonadati</taxon>
        <taxon>Pseudomonadota</taxon>
        <taxon>Gammaproteobacteria</taxon>
        <taxon>Alteromonadales</taxon>
        <taxon>Shewanellaceae</taxon>
        <taxon>Shewanella</taxon>
    </lineage>
</organism>
<dbReference type="Gene3D" id="1.10.10.10">
    <property type="entry name" value="Winged helix-like DNA-binding domain superfamily/Winged helix DNA-binding domain"/>
    <property type="match status" value="3"/>
</dbReference>
<keyword evidence="9" id="KW-1185">Reference proteome</keyword>
<comment type="caution">
    <text evidence="8">The sequence shown here is derived from an EMBL/GenBank/DDBJ whole genome shotgun (WGS) entry which is preliminary data.</text>
</comment>
<dbReference type="InterPro" id="IPR036388">
    <property type="entry name" value="WH-like_DNA-bd_sf"/>
</dbReference>
<dbReference type="InterPro" id="IPR003783">
    <property type="entry name" value="Regulatory_RecX"/>
</dbReference>
<dbReference type="InterPro" id="IPR053926">
    <property type="entry name" value="RecX_HTH_1st"/>
</dbReference>
<dbReference type="EMBL" id="JBHFGU010000002">
    <property type="protein sequence ID" value="MFB2619419.1"/>
    <property type="molecule type" value="Genomic_DNA"/>
</dbReference>